<sequence>MERRQKGRMKRGGVEREKIEREGEKRERMKLGQTTEFTPQVSTVQAPTSKDIFMILLWSTGFSYSSESAAAPPPPAASRPMFLEDPKEAINDSHLINTASRGAASKARERRGERSIIGLCGVIIRRGGSIWAYLCGHCWGTKTELTIRPVPLARRGGVVRELVVCVRDKMRQIQLLCVHGEKIIGFIKAHLYLNIYSVQ</sequence>
<dbReference type="AlphaFoldDB" id="A0AAW0NVC3"/>
<organism evidence="2 3">
    <name type="scientific">Mugilogobius chulae</name>
    <name type="common">yellowstripe goby</name>
    <dbReference type="NCBI Taxonomy" id="88201"/>
    <lineage>
        <taxon>Eukaryota</taxon>
        <taxon>Metazoa</taxon>
        <taxon>Chordata</taxon>
        <taxon>Craniata</taxon>
        <taxon>Vertebrata</taxon>
        <taxon>Euteleostomi</taxon>
        <taxon>Actinopterygii</taxon>
        <taxon>Neopterygii</taxon>
        <taxon>Teleostei</taxon>
        <taxon>Neoteleostei</taxon>
        <taxon>Acanthomorphata</taxon>
        <taxon>Gobiaria</taxon>
        <taxon>Gobiiformes</taxon>
        <taxon>Gobioidei</taxon>
        <taxon>Gobiidae</taxon>
        <taxon>Gobionellinae</taxon>
        <taxon>Mugilogobius</taxon>
    </lineage>
</organism>
<feature type="compositionally biased region" description="Basic and acidic residues" evidence="1">
    <location>
        <begin position="12"/>
        <end position="30"/>
    </location>
</feature>
<proteinExistence type="predicted"/>
<evidence type="ECO:0000313" key="2">
    <source>
        <dbReference type="EMBL" id="KAK7901822.1"/>
    </source>
</evidence>
<evidence type="ECO:0000256" key="1">
    <source>
        <dbReference type="SAM" id="MobiDB-lite"/>
    </source>
</evidence>
<dbReference type="Proteomes" id="UP001460270">
    <property type="component" value="Unassembled WGS sequence"/>
</dbReference>
<name>A0AAW0NVC3_9GOBI</name>
<protein>
    <submittedName>
        <fullName evidence="2">Uncharacterized protein</fullName>
    </submittedName>
</protein>
<feature type="region of interest" description="Disordered" evidence="1">
    <location>
        <begin position="1"/>
        <end position="30"/>
    </location>
</feature>
<comment type="caution">
    <text evidence="2">The sequence shown here is derived from an EMBL/GenBank/DDBJ whole genome shotgun (WGS) entry which is preliminary data.</text>
</comment>
<keyword evidence="3" id="KW-1185">Reference proteome</keyword>
<dbReference type="EMBL" id="JBBPFD010000013">
    <property type="protein sequence ID" value="KAK7901822.1"/>
    <property type="molecule type" value="Genomic_DNA"/>
</dbReference>
<gene>
    <name evidence="2" type="ORF">WMY93_018591</name>
</gene>
<accession>A0AAW0NVC3</accession>
<evidence type="ECO:0000313" key="3">
    <source>
        <dbReference type="Proteomes" id="UP001460270"/>
    </source>
</evidence>
<feature type="compositionally biased region" description="Basic residues" evidence="1">
    <location>
        <begin position="1"/>
        <end position="11"/>
    </location>
</feature>
<reference evidence="3" key="1">
    <citation type="submission" date="2024-04" db="EMBL/GenBank/DDBJ databases">
        <title>Salinicola lusitanus LLJ914,a marine bacterium isolated from the Okinawa Trough.</title>
        <authorList>
            <person name="Li J."/>
        </authorList>
    </citation>
    <scope>NUCLEOTIDE SEQUENCE [LARGE SCALE GENOMIC DNA]</scope>
</reference>